<organism evidence="2">
    <name type="scientific">uncultured Anaerotruncus sp</name>
    <dbReference type="NCBI Taxonomy" id="905011"/>
    <lineage>
        <taxon>Bacteria</taxon>
        <taxon>Bacillati</taxon>
        <taxon>Bacillota</taxon>
        <taxon>Clostridia</taxon>
        <taxon>Eubacteriales</taxon>
        <taxon>Oscillospiraceae</taxon>
        <taxon>Anaerotruncus</taxon>
        <taxon>environmental samples</taxon>
    </lineage>
</organism>
<dbReference type="AlphaFoldDB" id="A0A6N2RCX8"/>
<protein>
    <submittedName>
        <fullName evidence="2">Stage IV sporulation protein YqfD</fullName>
    </submittedName>
</protein>
<keyword evidence="1" id="KW-0472">Membrane</keyword>
<evidence type="ECO:0000256" key="1">
    <source>
        <dbReference type="SAM" id="Phobius"/>
    </source>
</evidence>
<dbReference type="PIRSF" id="PIRSF029895">
    <property type="entry name" value="SpoIV"/>
    <property type="match status" value="1"/>
</dbReference>
<sequence>MFFVKLLRFLRGTVLFKLTGGFSERFINLCGRGGIPLWDFTAHPLGFSAHTTAKGYKRMRPYAKKTGVKIRIQRKEGVPFLLHRYRKRTGLLAGLLAAVVLLGYMSGFVWKIEVTGNEAISTQEILAALDELGFREGTRKHGVDARELEQRMILKLGGLSWIGVNIQGSTARVEVRERTLPPDLIDQDDVPTNVVAAEDGQIIYLEVYDGQAVVALGDTVMQGDLIVSGITEDKHGNSALKHARAKVVAQVVGEKEIRIPLEETLRVPTGEEKQQKFLSLGSFQLPISFGGPPKTGYETKVESSRLTVLGRELPLVIETRRHFPYYEENVRLTAEQAKAKALSQLEEWEKEEYEGGKIIDRTLSGQVEGKHFVLNAQYIAEKNIEKLQEILIKE</sequence>
<keyword evidence="1" id="KW-1133">Transmembrane helix</keyword>
<dbReference type="EMBL" id="CACRSL010000003">
    <property type="protein sequence ID" value="VYS77961.1"/>
    <property type="molecule type" value="Genomic_DNA"/>
</dbReference>
<proteinExistence type="predicted"/>
<keyword evidence="1" id="KW-0812">Transmembrane</keyword>
<feature type="transmembrane region" description="Helical" evidence="1">
    <location>
        <begin position="90"/>
        <end position="110"/>
    </location>
</feature>
<dbReference type="Pfam" id="PF06898">
    <property type="entry name" value="YqfD"/>
    <property type="match status" value="1"/>
</dbReference>
<gene>
    <name evidence="2" type="ORF">AULFYP135_00333</name>
</gene>
<dbReference type="InterPro" id="IPR010690">
    <property type="entry name" value="YqfD"/>
</dbReference>
<name>A0A6N2RCX8_9FIRM</name>
<accession>A0A6N2RCX8</accession>
<reference evidence="2" key="1">
    <citation type="submission" date="2019-11" db="EMBL/GenBank/DDBJ databases">
        <authorList>
            <person name="Feng L."/>
        </authorList>
    </citation>
    <scope>NUCLEOTIDE SEQUENCE</scope>
    <source>
        <strain evidence="2">AundefinedLFYP135</strain>
    </source>
</reference>
<evidence type="ECO:0000313" key="2">
    <source>
        <dbReference type="EMBL" id="VYS77961.1"/>
    </source>
</evidence>